<evidence type="ECO:0000313" key="2">
    <source>
        <dbReference type="EMBL" id="GGR40357.1"/>
    </source>
</evidence>
<reference evidence="2" key="1">
    <citation type="journal article" date="2014" name="Int. J. Syst. Evol. Microbiol.">
        <title>Complete genome sequence of Corynebacterium casei LMG S-19264T (=DSM 44701T), isolated from a smear-ripened cheese.</title>
        <authorList>
            <consortium name="US DOE Joint Genome Institute (JGI-PGF)"/>
            <person name="Walter F."/>
            <person name="Albersmeier A."/>
            <person name="Kalinowski J."/>
            <person name="Ruckert C."/>
        </authorList>
    </citation>
    <scope>NUCLEOTIDE SEQUENCE</scope>
    <source>
        <strain evidence="2">JCM 31311</strain>
    </source>
</reference>
<keyword evidence="3" id="KW-1185">Reference proteome</keyword>
<reference evidence="2" key="2">
    <citation type="submission" date="2020-09" db="EMBL/GenBank/DDBJ databases">
        <authorList>
            <person name="Sun Q."/>
            <person name="Ohkuma M."/>
        </authorList>
    </citation>
    <scope>NUCLEOTIDE SEQUENCE</scope>
    <source>
        <strain evidence="2">JCM 31311</strain>
    </source>
</reference>
<proteinExistence type="predicted"/>
<feature type="region of interest" description="Disordered" evidence="1">
    <location>
        <begin position="1"/>
        <end position="24"/>
    </location>
</feature>
<evidence type="ECO:0000256" key="1">
    <source>
        <dbReference type="SAM" id="MobiDB-lite"/>
    </source>
</evidence>
<dbReference type="EMBL" id="BMQL01000104">
    <property type="protein sequence ID" value="GGR40357.1"/>
    <property type="molecule type" value="Genomic_DNA"/>
</dbReference>
<feature type="region of interest" description="Disordered" evidence="1">
    <location>
        <begin position="145"/>
        <end position="170"/>
    </location>
</feature>
<protein>
    <submittedName>
        <fullName evidence="2">Uncharacterized protein</fullName>
    </submittedName>
</protein>
<evidence type="ECO:0000313" key="3">
    <source>
        <dbReference type="Proteomes" id="UP000603865"/>
    </source>
</evidence>
<accession>A0A918FIW9</accession>
<name>A0A918FIW9_9DEIO</name>
<gene>
    <name evidence="2" type="ORF">GCM10008957_56070</name>
</gene>
<feature type="compositionally biased region" description="Low complexity" evidence="1">
    <location>
        <begin position="146"/>
        <end position="156"/>
    </location>
</feature>
<sequence length="170" mass="18174">MTDIAESVAQATLPSSTADASEEVTAPSAPKKVILLLEYLMDDVPVKLRLAAYTAIVQAVKGAELPGLIHPVDKGELVVVNTKGQEVTRQYAHVLLANSPELSTQLDDLLIVAVNSELVRSRGRAMSVTEMLAMGDALDFDALTTKAKSSAGQKQQPKPKAKQTRPANRK</sequence>
<organism evidence="2 3">
    <name type="scientific">Deinococcus ruber</name>
    <dbReference type="NCBI Taxonomy" id="1848197"/>
    <lineage>
        <taxon>Bacteria</taxon>
        <taxon>Thermotogati</taxon>
        <taxon>Deinococcota</taxon>
        <taxon>Deinococci</taxon>
        <taxon>Deinococcales</taxon>
        <taxon>Deinococcaceae</taxon>
        <taxon>Deinococcus</taxon>
    </lineage>
</organism>
<feature type="compositionally biased region" description="Polar residues" evidence="1">
    <location>
        <begin position="9"/>
        <end position="19"/>
    </location>
</feature>
<comment type="caution">
    <text evidence="2">The sequence shown here is derived from an EMBL/GenBank/DDBJ whole genome shotgun (WGS) entry which is preliminary data.</text>
</comment>
<feature type="compositionally biased region" description="Basic residues" evidence="1">
    <location>
        <begin position="157"/>
        <end position="170"/>
    </location>
</feature>
<dbReference type="RefSeq" id="WP_189093821.1">
    <property type="nucleotide sequence ID" value="NZ_BMQL01000104.1"/>
</dbReference>
<dbReference type="AlphaFoldDB" id="A0A918FIW9"/>
<dbReference type="Proteomes" id="UP000603865">
    <property type="component" value="Unassembled WGS sequence"/>
</dbReference>